<dbReference type="AlphaFoldDB" id="A0A0F9FIN8"/>
<reference evidence="1" key="1">
    <citation type="journal article" date="2015" name="Nature">
        <title>Complex archaea that bridge the gap between prokaryotes and eukaryotes.</title>
        <authorList>
            <person name="Spang A."/>
            <person name="Saw J.H."/>
            <person name="Jorgensen S.L."/>
            <person name="Zaremba-Niedzwiedzka K."/>
            <person name="Martijn J."/>
            <person name="Lind A.E."/>
            <person name="van Eijk R."/>
            <person name="Schleper C."/>
            <person name="Guy L."/>
            <person name="Ettema T.J."/>
        </authorList>
    </citation>
    <scope>NUCLEOTIDE SEQUENCE</scope>
</reference>
<dbReference type="EMBL" id="LAZR01021169">
    <property type="protein sequence ID" value="KKL86244.1"/>
    <property type="molecule type" value="Genomic_DNA"/>
</dbReference>
<proteinExistence type="predicted"/>
<name>A0A0F9FIN8_9ZZZZ</name>
<feature type="non-terminal residue" evidence="1">
    <location>
        <position position="1"/>
    </location>
</feature>
<protein>
    <submittedName>
        <fullName evidence="1">Uncharacterized protein</fullName>
    </submittedName>
</protein>
<gene>
    <name evidence="1" type="ORF">LCGC14_1946700</name>
</gene>
<comment type="caution">
    <text evidence="1">The sequence shown here is derived from an EMBL/GenBank/DDBJ whole genome shotgun (WGS) entry which is preliminary data.</text>
</comment>
<accession>A0A0F9FIN8</accession>
<evidence type="ECO:0000313" key="1">
    <source>
        <dbReference type="EMBL" id="KKL86244.1"/>
    </source>
</evidence>
<sequence length="48" mass="5727">NPLKAHFQVSRYEEFREEDAQTILKGFATEHPPKFIQKINKKNQNKEV</sequence>
<organism evidence="1">
    <name type="scientific">marine sediment metagenome</name>
    <dbReference type="NCBI Taxonomy" id="412755"/>
    <lineage>
        <taxon>unclassified sequences</taxon>
        <taxon>metagenomes</taxon>
        <taxon>ecological metagenomes</taxon>
    </lineage>
</organism>